<dbReference type="Pfam" id="PF00589">
    <property type="entry name" value="Phage_integrase"/>
    <property type="match status" value="1"/>
</dbReference>
<keyword evidence="9" id="KW-1185">Reference proteome</keyword>
<evidence type="ECO:0000313" key="8">
    <source>
        <dbReference type="EMBL" id="VVE38115.1"/>
    </source>
</evidence>
<accession>A0A5E4XPP4</accession>
<evidence type="ECO:0000256" key="1">
    <source>
        <dbReference type="ARBA" id="ARBA00008857"/>
    </source>
</evidence>
<dbReference type="InterPro" id="IPR013762">
    <property type="entry name" value="Integrase-like_cat_sf"/>
</dbReference>
<dbReference type="PANTHER" id="PTHR30349:SF64">
    <property type="entry name" value="PROPHAGE INTEGRASE INTD-RELATED"/>
    <property type="match status" value="1"/>
</dbReference>
<dbReference type="GO" id="GO:0015074">
    <property type="term" value="P:DNA integration"/>
    <property type="evidence" value="ECO:0007669"/>
    <property type="project" value="UniProtKB-KW"/>
</dbReference>
<name>A0A5E4XPP4_9BURK</name>
<dbReference type="Proteomes" id="UP000406256">
    <property type="component" value="Unassembled WGS sequence"/>
</dbReference>
<dbReference type="PROSITE" id="PS51898">
    <property type="entry name" value="TYR_RECOMBINASE"/>
    <property type="match status" value="1"/>
</dbReference>
<dbReference type="Gene3D" id="1.10.150.130">
    <property type="match status" value="1"/>
</dbReference>
<dbReference type="SUPFAM" id="SSF56349">
    <property type="entry name" value="DNA breaking-rejoining enzymes"/>
    <property type="match status" value="1"/>
</dbReference>
<dbReference type="Gene3D" id="1.10.443.10">
    <property type="entry name" value="Intergrase catalytic core"/>
    <property type="match status" value="1"/>
</dbReference>
<keyword evidence="4" id="KW-0233">DNA recombination</keyword>
<dbReference type="InterPro" id="IPR011010">
    <property type="entry name" value="DNA_brk_join_enz"/>
</dbReference>
<evidence type="ECO:0000256" key="5">
    <source>
        <dbReference type="PROSITE-ProRule" id="PRU01248"/>
    </source>
</evidence>
<evidence type="ECO:0000313" key="9">
    <source>
        <dbReference type="Proteomes" id="UP000406256"/>
    </source>
</evidence>
<evidence type="ECO:0000256" key="2">
    <source>
        <dbReference type="ARBA" id="ARBA00022908"/>
    </source>
</evidence>
<dbReference type="GO" id="GO:0003677">
    <property type="term" value="F:DNA binding"/>
    <property type="evidence" value="ECO:0007669"/>
    <property type="project" value="UniProtKB-UniRule"/>
</dbReference>
<feature type="domain" description="Tyr recombinase" evidence="6">
    <location>
        <begin position="170"/>
        <end position="372"/>
    </location>
</feature>
<dbReference type="OrthoDB" id="662444at2"/>
<keyword evidence="3 5" id="KW-0238">DNA-binding</keyword>
<dbReference type="PROSITE" id="PS51900">
    <property type="entry name" value="CB"/>
    <property type="match status" value="1"/>
</dbReference>
<dbReference type="EMBL" id="CABPSB010000017">
    <property type="protein sequence ID" value="VVE38115.1"/>
    <property type="molecule type" value="Genomic_DNA"/>
</dbReference>
<feature type="domain" description="Core-binding (CB)" evidence="7">
    <location>
        <begin position="58"/>
        <end position="151"/>
    </location>
</feature>
<evidence type="ECO:0000256" key="3">
    <source>
        <dbReference type="ARBA" id="ARBA00023125"/>
    </source>
</evidence>
<dbReference type="AlphaFoldDB" id="A0A5E4XPP4"/>
<organism evidence="8 9">
    <name type="scientific">Pandoraea anhela</name>
    <dbReference type="NCBI Taxonomy" id="2508295"/>
    <lineage>
        <taxon>Bacteria</taxon>
        <taxon>Pseudomonadati</taxon>
        <taxon>Pseudomonadota</taxon>
        <taxon>Betaproteobacteria</taxon>
        <taxon>Burkholderiales</taxon>
        <taxon>Burkholderiaceae</taxon>
        <taxon>Pandoraea</taxon>
    </lineage>
</organism>
<reference evidence="8 9" key="1">
    <citation type="submission" date="2019-08" db="EMBL/GenBank/DDBJ databases">
        <authorList>
            <person name="Peeters C."/>
        </authorList>
    </citation>
    <scope>NUCLEOTIDE SEQUENCE [LARGE SCALE GENOMIC DNA]</scope>
    <source>
        <strain evidence="8 9">LMG 31108</strain>
    </source>
</reference>
<evidence type="ECO:0000259" key="6">
    <source>
        <dbReference type="PROSITE" id="PS51898"/>
    </source>
</evidence>
<dbReference type="InterPro" id="IPR050090">
    <property type="entry name" value="Tyrosine_recombinase_XerCD"/>
</dbReference>
<dbReference type="InterPro" id="IPR002104">
    <property type="entry name" value="Integrase_catalytic"/>
</dbReference>
<keyword evidence="2" id="KW-0229">DNA integration</keyword>
<dbReference type="RefSeq" id="WP_150670512.1">
    <property type="nucleotide sequence ID" value="NZ_CABPSB010000017.1"/>
</dbReference>
<evidence type="ECO:0000256" key="4">
    <source>
        <dbReference type="ARBA" id="ARBA00023172"/>
    </source>
</evidence>
<protein>
    <submittedName>
        <fullName evidence="8">Site-specific integrase</fullName>
    </submittedName>
</protein>
<dbReference type="InterPro" id="IPR044068">
    <property type="entry name" value="CB"/>
</dbReference>
<proteinExistence type="inferred from homology"/>
<dbReference type="GO" id="GO:0006310">
    <property type="term" value="P:DNA recombination"/>
    <property type="evidence" value="ECO:0007669"/>
    <property type="project" value="UniProtKB-KW"/>
</dbReference>
<gene>
    <name evidence="8" type="ORF">PAN31108_03993</name>
</gene>
<dbReference type="PANTHER" id="PTHR30349">
    <property type="entry name" value="PHAGE INTEGRASE-RELATED"/>
    <property type="match status" value="1"/>
</dbReference>
<dbReference type="CDD" id="cd00796">
    <property type="entry name" value="INT_Rci_Hp1_C"/>
    <property type="match status" value="1"/>
</dbReference>
<evidence type="ECO:0000259" key="7">
    <source>
        <dbReference type="PROSITE" id="PS51900"/>
    </source>
</evidence>
<comment type="similarity">
    <text evidence="1">Belongs to the 'phage' integrase family.</text>
</comment>
<sequence>MGLHKRVNSKNWFYSFQIKGKRFLGSTGTPNKTVAAQVERDARAKAHARVFLGQADEIRLMDAIHRYIESRKDKPYWPAMDSIARKINGHKVIPRGGGVRSCHSLPADVMLHELTTRDVERLVQHRKVEGNSHQTIKHEIGLIRAAMNEAARLGYRINREVIFPVIRTQSRLRYLDQSEEDALLHALHPDTLLTELISEKLHTPDMVRMVQDNYDLAVFLLDTGCRYSEAANIPWSSIDIENQTINLFRSKVQNESILHMTQRLHAVMYRRATVRSASDRHVFKNKQGESRGYSTNAFKKAFIRAGLNTPTVVKERGGKVTLHTLRHTFASKLVRAGISLYEVSVLLGHSDPKMTQRYAHLAPNETSRKAVQVIDRMLSPDTLSLTTNLSVNHPPLRDGMISVDRTQQRCM</sequence>
<dbReference type="InterPro" id="IPR010998">
    <property type="entry name" value="Integrase_recombinase_N"/>
</dbReference>